<keyword evidence="4" id="KW-1185">Reference proteome</keyword>
<dbReference type="Gene3D" id="1.25.40.10">
    <property type="entry name" value="Tetratricopeptide repeat domain"/>
    <property type="match status" value="3"/>
</dbReference>
<dbReference type="Pfam" id="PF13041">
    <property type="entry name" value="PPR_2"/>
    <property type="match status" value="2"/>
</dbReference>
<dbReference type="OrthoDB" id="1863268at2759"/>
<proteinExistence type="predicted"/>
<dbReference type="FunFam" id="1.25.40.10:FF:000348">
    <property type="entry name" value="Pentatricopeptide repeat-containing protein chloroplastic"/>
    <property type="match status" value="1"/>
</dbReference>
<dbReference type="Proteomes" id="UP000235145">
    <property type="component" value="Unassembled WGS sequence"/>
</dbReference>
<dbReference type="PANTHER" id="PTHR47926">
    <property type="entry name" value="PENTATRICOPEPTIDE REPEAT-CONTAINING PROTEIN"/>
    <property type="match status" value="1"/>
</dbReference>
<dbReference type="InterPro" id="IPR011990">
    <property type="entry name" value="TPR-like_helical_dom_sf"/>
</dbReference>
<protein>
    <recommendedName>
        <fullName evidence="5">Pentacotripeptide-repeat region of PRORP domain-containing protein</fullName>
    </recommendedName>
</protein>
<dbReference type="PANTHER" id="PTHR47926:SF436">
    <property type="entry name" value="PENTATRICOPEPTIDE REPEAT-CONTAINING PROTEIN ELI1, CHLOROPLASTIC-LIKE ISOFORM X2"/>
    <property type="match status" value="1"/>
</dbReference>
<dbReference type="InterPro" id="IPR046960">
    <property type="entry name" value="PPR_At4g14850-like_plant"/>
</dbReference>
<name>A0A9R1UVT3_LACSA</name>
<dbReference type="EMBL" id="NBSK02000007">
    <property type="protein sequence ID" value="KAJ0194977.1"/>
    <property type="molecule type" value="Genomic_DNA"/>
</dbReference>
<organism evidence="3 4">
    <name type="scientific">Lactuca sativa</name>
    <name type="common">Garden lettuce</name>
    <dbReference type="NCBI Taxonomy" id="4236"/>
    <lineage>
        <taxon>Eukaryota</taxon>
        <taxon>Viridiplantae</taxon>
        <taxon>Streptophyta</taxon>
        <taxon>Embryophyta</taxon>
        <taxon>Tracheophyta</taxon>
        <taxon>Spermatophyta</taxon>
        <taxon>Magnoliopsida</taxon>
        <taxon>eudicotyledons</taxon>
        <taxon>Gunneridae</taxon>
        <taxon>Pentapetalae</taxon>
        <taxon>asterids</taxon>
        <taxon>campanulids</taxon>
        <taxon>Asterales</taxon>
        <taxon>Asteraceae</taxon>
        <taxon>Cichorioideae</taxon>
        <taxon>Cichorieae</taxon>
        <taxon>Lactucinae</taxon>
        <taxon>Lactuca</taxon>
    </lineage>
</organism>
<evidence type="ECO:0000256" key="1">
    <source>
        <dbReference type="ARBA" id="ARBA00022737"/>
    </source>
</evidence>
<accession>A0A9R1UVT3</accession>
<dbReference type="GO" id="GO:0003723">
    <property type="term" value="F:RNA binding"/>
    <property type="evidence" value="ECO:0007669"/>
    <property type="project" value="InterPro"/>
</dbReference>
<gene>
    <name evidence="3" type="ORF">LSAT_V11C700359850</name>
</gene>
<evidence type="ECO:0000313" key="3">
    <source>
        <dbReference type="EMBL" id="KAJ0194977.1"/>
    </source>
</evidence>
<dbReference type="FunFam" id="1.25.40.10:FF:000090">
    <property type="entry name" value="Pentatricopeptide repeat-containing protein, chloroplastic"/>
    <property type="match status" value="1"/>
</dbReference>
<dbReference type="PROSITE" id="PS51375">
    <property type="entry name" value="PPR"/>
    <property type="match status" value="4"/>
</dbReference>
<dbReference type="NCBIfam" id="TIGR00756">
    <property type="entry name" value="PPR"/>
    <property type="match status" value="4"/>
</dbReference>
<feature type="repeat" description="PPR" evidence="2">
    <location>
        <begin position="89"/>
        <end position="123"/>
    </location>
</feature>
<evidence type="ECO:0008006" key="5">
    <source>
        <dbReference type="Google" id="ProtNLM"/>
    </source>
</evidence>
<reference evidence="3 4" key="1">
    <citation type="journal article" date="2017" name="Nat. Commun.">
        <title>Genome assembly with in vitro proximity ligation data and whole-genome triplication in lettuce.</title>
        <authorList>
            <person name="Reyes-Chin-Wo S."/>
            <person name="Wang Z."/>
            <person name="Yang X."/>
            <person name="Kozik A."/>
            <person name="Arikit S."/>
            <person name="Song C."/>
            <person name="Xia L."/>
            <person name="Froenicke L."/>
            <person name="Lavelle D.O."/>
            <person name="Truco M.J."/>
            <person name="Xia R."/>
            <person name="Zhu S."/>
            <person name="Xu C."/>
            <person name="Xu H."/>
            <person name="Xu X."/>
            <person name="Cox K."/>
            <person name="Korf I."/>
            <person name="Meyers B.C."/>
            <person name="Michelmore R.W."/>
        </authorList>
    </citation>
    <scope>NUCLEOTIDE SEQUENCE [LARGE SCALE GENOMIC DNA]</scope>
    <source>
        <strain evidence="4">cv. Salinas</strain>
        <tissue evidence="3">Seedlings</tissue>
    </source>
</reference>
<dbReference type="Pfam" id="PF01535">
    <property type="entry name" value="PPR"/>
    <property type="match status" value="4"/>
</dbReference>
<sequence length="547" mass="61213">MVGSFYWYPAIFQMIRKTLEIFSNATLKTLSEKCKTLNQFKEIHAHLIICHLPENPVIIGPLLSVLATSNNASFFSYARLIFQHLRFRNTFMYNTMIRGYLQNKDQVFAFFCYIDMLRFGLVANNYTFPPLIKACCSGSSFRNAKLIGCSVHGHVLKLGFEDDQFVGSSLVDFYSANSEIGNARMLFDEIPIKDVVLWTALIDGYGKNEDIVNARKLFDEMPERTVISWSAIMAAYSRVNDFHEVISLFTKMQKLNIKPNDSILVTVLTACANLGALTQGSWIHLYAKKHHLLSNPILSTSLVDMYSKCGCTNLALSVFETISFKDTGAWNAIISGMAMNGEAKTSLKLLDQMVSIGIQPSGPTFVAILSGCAHVKMVKEGVDLFDRMEKVYKVERKFEHYACVVDLYARAGMLKEAMEFIEVKLGGVGGRDVNVWGALLGGCRSYGNVVVGNGVWRRMMEMGIGMSDYGVCVVCYKMYVEAGWKREAEEVRNRIREMGIRKTPGCSVVEVNGVVEEFVSGGVCHHKGLEISKMLDLLFNVDALMLS</sequence>
<evidence type="ECO:0000256" key="2">
    <source>
        <dbReference type="PROSITE-ProRule" id="PRU00708"/>
    </source>
</evidence>
<feature type="repeat" description="PPR" evidence="2">
    <location>
        <begin position="326"/>
        <end position="360"/>
    </location>
</feature>
<feature type="repeat" description="PPR" evidence="2">
    <location>
        <begin position="225"/>
        <end position="259"/>
    </location>
</feature>
<evidence type="ECO:0000313" key="4">
    <source>
        <dbReference type="Proteomes" id="UP000235145"/>
    </source>
</evidence>
<dbReference type="InterPro" id="IPR002885">
    <property type="entry name" value="PPR_rpt"/>
</dbReference>
<dbReference type="GO" id="GO:0009451">
    <property type="term" value="P:RNA modification"/>
    <property type="evidence" value="ECO:0007669"/>
    <property type="project" value="InterPro"/>
</dbReference>
<keyword evidence="1" id="KW-0677">Repeat</keyword>
<dbReference type="AlphaFoldDB" id="A0A9R1UVT3"/>
<feature type="repeat" description="PPR" evidence="2">
    <location>
        <begin position="194"/>
        <end position="224"/>
    </location>
</feature>
<comment type="caution">
    <text evidence="3">The sequence shown here is derived from an EMBL/GenBank/DDBJ whole genome shotgun (WGS) entry which is preliminary data.</text>
</comment>